<organism evidence="1 2">
    <name type="scientific">Helianthus annuus</name>
    <name type="common">Common sunflower</name>
    <dbReference type="NCBI Taxonomy" id="4232"/>
    <lineage>
        <taxon>Eukaryota</taxon>
        <taxon>Viridiplantae</taxon>
        <taxon>Streptophyta</taxon>
        <taxon>Embryophyta</taxon>
        <taxon>Tracheophyta</taxon>
        <taxon>Spermatophyta</taxon>
        <taxon>Magnoliopsida</taxon>
        <taxon>eudicotyledons</taxon>
        <taxon>Gunneridae</taxon>
        <taxon>Pentapetalae</taxon>
        <taxon>asterids</taxon>
        <taxon>campanulids</taxon>
        <taxon>Asterales</taxon>
        <taxon>Asteraceae</taxon>
        <taxon>Asteroideae</taxon>
        <taxon>Heliantheae alliance</taxon>
        <taxon>Heliantheae</taxon>
        <taxon>Helianthus</taxon>
    </lineage>
</organism>
<sequence>MFCVGSFVTLFQRFPSPTPASHSVFSHFIPFSLCLSGLNEEDEEDSGEAIAPTIALNRKP</sequence>
<proteinExistence type="predicted"/>
<evidence type="ECO:0000313" key="1">
    <source>
        <dbReference type="EMBL" id="OTF86638.1"/>
    </source>
</evidence>
<protein>
    <submittedName>
        <fullName evidence="1">Uncharacterized protein</fullName>
    </submittedName>
</protein>
<dbReference type="AlphaFoldDB" id="A0A251RQ53"/>
<gene>
    <name evidence="1" type="ORF">HannXRQ_Chr17g0552931</name>
</gene>
<name>A0A251RQ53_HELAN</name>
<reference evidence="2" key="1">
    <citation type="journal article" date="2017" name="Nature">
        <title>The sunflower genome provides insights into oil metabolism, flowering and Asterid evolution.</title>
        <authorList>
            <person name="Badouin H."/>
            <person name="Gouzy J."/>
            <person name="Grassa C.J."/>
            <person name="Murat F."/>
            <person name="Staton S.E."/>
            <person name="Cottret L."/>
            <person name="Lelandais-Briere C."/>
            <person name="Owens G.L."/>
            <person name="Carrere S."/>
            <person name="Mayjonade B."/>
            <person name="Legrand L."/>
            <person name="Gill N."/>
            <person name="Kane N.C."/>
            <person name="Bowers J.E."/>
            <person name="Hubner S."/>
            <person name="Bellec A."/>
            <person name="Berard A."/>
            <person name="Berges H."/>
            <person name="Blanchet N."/>
            <person name="Boniface M.C."/>
            <person name="Brunel D."/>
            <person name="Catrice O."/>
            <person name="Chaidir N."/>
            <person name="Claudel C."/>
            <person name="Donnadieu C."/>
            <person name="Faraut T."/>
            <person name="Fievet G."/>
            <person name="Helmstetter N."/>
            <person name="King M."/>
            <person name="Knapp S.J."/>
            <person name="Lai Z."/>
            <person name="Le Paslier M.C."/>
            <person name="Lippi Y."/>
            <person name="Lorenzon L."/>
            <person name="Mandel J.R."/>
            <person name="Marage G."/>
            <person name="Marchand G."/>
            <person name="Marquand E."/>
            <person name="Bret-Mestries E."/>
            <person name="Morien E."/>
            <person name="Nambeesan S."/>
            <person name="Nguyen T."/>
            <person name="Pegot-Espagnet P."/>
            <person name="Pouilly N."/>
            <person name="Raftis F."/>
            <person name="Sallet E."/>
            <person name="Schiex T."/>
            <person name="Thomas J."/>
            <person name="Vandecasteele C."/>
            <person name="Vares D."/>
            <person name="Vear F."/>
            <person name="Vautrin S."/>
            <person name="Crespi M."/>
            <person name="Mangin B."/>
            <person name="Burke J.M."/>
            <person name="Salse J."/>
            <person name="Munos S."/>
            <person name="Vincourt P."/>
            <person name="Rieseberg L.H."/>
            <person name="Langlade N.B."/>
        </authorList>
    </citation>
    <scope>NUCLEOTIDE SEQUENCE [LARGE SCALE GENOMIC DNA]</scope>
    <source>
        <strain evidence="2">cv. SF193</strain>
    </source>
</reference>
<accession>A0A251RQ53</accession>
<keyword evidence="2" id="KW-1185">Reference proteome</keyword>
<evidence type="ECO:0000313" key="2">
    <source>
        <dbReference type="Proteomes" id="UP000215914"/>
    </source>
</evidence>
<dbReference type="EMBL" id="CM007906">
    <property type="protein sequence ID" value="OTF86638.1"/>
    <property type="molecule type" value="Genomic_DNA"/>
</dbReference>
<dbReference type="InParanoid" id="A0A251RQ53"/>
<dbReference type="Proteomes" id="UP000215914">
    <property type="component" value="Chromosome 17"/>
</dbReference>